<dbReference type="Pfam" id="PF03575">
    <property type="entry name" value="Peptidase_S51"/>
    <property type="match status" value="1"/>
</dbReference>
<keyword evidence="2" id="KW-0645">Protease</keyword>
<evidence type="ECO:0000256" key="3">
    <source>
        <dbReference type="ARBA" id="ARBA00022801"/>
    </source>
</evidence>
<organism evidence="5">
    <name type="scientific">hydrothermal vent metagenome</name>
    <dbReference type="NCBI Taxonomy" id="652676"/>
    <lineage>
        <taxon>unclassified sequences</taxon>
        <taxon>metagenomes</taxon>
        <taxon>ecological metagenomes</taxon>
    </lineage>
</organism>
<dbReference type="GO" id="GO:0008236">
    <property type="term" value="F:serine-type peptidase activity"/>
    <property type="evidence" value="ECO:0007669"/>
    <property type="project" value="UniProtKB-KW"/>
</dbReference>
<dbReference type="InterPro" id="IPR005320">
    <property type="entry name" value="Peptidase_S51"/>
</dbReference>
<sequence length="219" mass="24340">MRLLLTSSGLSNKTIENALQQLAGHSFSELKVAFIPTASNIEYGDKSWLIDDLISCRKLGFREIDIVDVSALPKNVWEKRIESADIIFVGGGNLYHLMYWFDKSGFSDVLPKFLKTRIYVGASAGSMVVAPIINAPDEKVLAEETNGILNMNNRGLSLVDFTIEPHINNNNFPELTFEYANKFAKKVGIPVYAIDDQSAVKMSGDEVSVVSDGVWKRFN</sequence>
<evidence type="ECO:0008006" key="6">
    <source>
        <dbReference type="Google" id="ProtNLM"/>
    </source>
</evidence>
<evidence type="ECO:0000256" key="1">
    <source>
        <dbReference type="ARBA" id="ARBA00006534"/>
    </source>
</evidence>
<dbReference type="InterPro" id="IPR029062">
    <property type="entry name" value="Class_I_gatase-like"/>
</dbReference>
<dbReference type="EMBL" id="UOEV01000058">
    <property type="protein sequence ID" value="VAW32593.1"/>
    <property type="molecule type" value="Genomic_DNA"/>
</dbReference>
<dbReference type="GO" id="GO:0006508">
    <property type="term" value="P:proteolysis"/>
    <property type="evidence" value="ECO:0007669"/>
    <property type="project" value="UniProtKB-KW"/>
</dbReference>
<dbReference type="PANTHER" id="PTHR20842:SF0">
    <property type="entry name" value="ALPHA-ASPARTYL DIPEPTIDASE"/>
    <property type="match status" value="1"/>
</dbReference>
<proteinExistence type="inferred from homology"/>
<keyword evidence="3" id="KW-0378">Hydrolase</keyword>
<protein>
    <recommendedName>
        <fullName evidence="6">Dipeptidase E</fullName>
    </recommendedName>
</protein>
<gene>
    <name evidence="5" type="ORF">MNBD_CPR01-337</name>
</gene>
<accession>A0A3B0UWP4</accession>
<dbReference type="SUPFAM" id="SSF52317">
    <property type="entry name" value="Class I glutamine amidotransferase-like"/>
    <property type="match status" value="1"/>
</dbReference>
<name>A0A3B0UWP4_9ZZZZ</name>
<keyword evidence="4" id="KW-0720">Serine protease</keyword>
<comment type="similarity">
    <text evidence="1">Belongs to the peptidase S51 family.</text>
</comment>
<reference evidence="5" key="1">
    <citation type="submission" date="2018-06" db="EMBL/GenBank/DDBJ databases">
        <authorList>
            <person name="Zhirakovskaya E."/>
        </authorList>
    </citation>
    <scope>NUCLEOTIDE SEQUENCE</scope>
</reference>
<evidence type="ECO:0000313" key="5">
    <source>
        <dbReference type="EMBL" id="VAW32593.1"/>
    </source>
</evidence>
<evidence type="ECO:0000256" key="2">
    <source>
        <dbReference type="ARBA" id="ARBA00022670"/>
    </source>
</evidence>
<dbReference type="AlphaFoldDB" id="A0A3B0UWP4"/>
<dbReference type="Gene3D" id="3.40.50.880">
    <property type="match status" value="1"/>
</dbReference>
<dbReference type="PANTHER" id="PTHR20842">
    <property type="entry name" value="PROTEASE S51 ALPHA-ASPARTYL DIPEPTIDASE"/>
    <property type="match status" value="1"/>
</dbReference>
<evidence type="ECO:0000256" key="4">
    <source>
        <dbReference type="ARBA" id="ARBA00022825"/>
    </source>
</evidence>